<evidence type="ECO:0000313" key="2">
    <source>
        <dbReference type="EMBL" id="VDO17010.1"/>
    </source>
</evidence>
<name>A0A0R3U0Z3_RODNA</name>
<dbReference type="WBParaSite" id="HNAJ_0001379201-mRNA-1">
    <property type="protein sequence ID" value="HNAJ_0001379201-mRNA-1"/>
    <property type="gene ID" value="HNAJ_0001379201"/>
</dbReference>
<organism evidence="4">
    <name type="scientific">Rodentolepis nana</name>
    <name type="common">Dwarf tapeworm</name>
    <name type="synonym">Hymenolepis nana</name>
    <dbReference type="NCBI Taxonomy" id="102285"/>
    <lineage>
        <taxon>Eukaryota</taxon>
        <taxon>Metazoa</taxon>
        <taxon>Spiralia</taxon>
        <taxon>Lophotrochozoa</taxon>
        <taxon>Platyhelminthes</taxon>
        <taxon>Cestoda</taxon>
        <taxon>Eucestoda</taxon>
        <taxon>Cyclophyllidea</taxon>
        <taxon>Hymenolepididae</taxon>
        <taxon>Rodentolepis</taxon>
    </lineage>
</organism>
<evidence type="ECO:0000256" key="1">
    <source>
        <dbReference type="SAM" id="MobiDB-lite"/>
    </source>
</evidence>
<dbReference type="OrthoDB" id="6288665at2759"/>
<sequence>MRKSDQSQQTDLIPPCLPVTTAFKDVITQQPLPALPPITYSQPPQTLQLPAYPPSNLAHPLLNPASTATDLAMSMTTGVSAVSALRERLQVSFGTPQERTNLISAAFIHRLKQRVQQRREESTLNGIRRMSGSDESSEEDAYEFQQGRRIKTGRLRSSVSDDFSLLLVKANLLHFAMAIREVITEVIWNSDKRA</sequence>
<protein>
    <submittedName>
        <fullName evidence="4">TAF4 domain-containing protein</fullName>
    </submittedName>
</protein>
<dbReference type="Proteomes" id="UP000278807">
    <property type="component" value="Unassembled WGS sequence"/>
</dbReference>
<reference evidence="4" key="1">
    <citation type="submission" date="2017-02" db="UniProtKB">
        <authorList>
            <consortium name="WormBaseParasite"/>
        </authorList>
    </citation>
    <scope>IDENTIFICATION</scope>
</reference>
<keyword evidence="3" id="KW-1185">Reference proteome</keyword>
<evidence type="ECO:0000313" key="4">
    <source>
        <dbReference type="WBParaSite" id="HNAJ_0001379201-mRNA-1"/>
    </source>
</evidence>
<dbReference type="AlphaFoldDB" id="A0A0R3U0Z3"/>
<evidence type="ECO:0000313" key="3">
    <source>
        <dbReference type="Proteomes" id="UP000278807"/>
    </source>
</evidence>
<reference evidence="2 3" key="2">
    <citation type="submission" date="2018-11" db="EMBL/GenBank/DDBJ databases">
        <authorList>
            <consortium name="Pathogen Informatics"/>
        </authorList>
    </citation>
    <scope>NUCLEOTIDE SEQUENCE [LARGE SCALE GENOMIC DNA]</scope>
</reference>
<proteinExistence type="predicted"/>
<gene>
    <name evidence="2" type="ORF">HNAJ_LOCUS13766</name>
</gene>
<feature type="region of interest" description="Disordered" evidence="1">
    <location>
        <begin position="119"/>
        <end position="145"/>
    </location>
</feature>
<accession>A0A0R3U0Z3</accession>
<dbReference type="EMBL" id="UZAE01016115">
    <property type="protein sequence ID" value="VDO17010.1"/>
    <property type="molecule type" value="Genomic_DNA"/>
</dbReference>